<feature type="domain" description="TIR" evidence="2">
    <location>
        <begin position="618"/>
        <end position="737"/>
    </location>
</feature>
<dbReference type="Gene3D" id="3.40.50.10140">
    <property type="entry name" value="Toll/interleukin-1 receptor homology (TIR) domain"/>
    <property type="match status" value="1"/>
</dbReference>
<dbReference type="Gene3D" id="1.25.10.10">
    <property type="entry name" value="Leucine-rich Repeat Variant"/>
    <property type="match status" value="1"/>
</dbReference>
<organism evidence="3 4">
    <name type="scientific">Mytilus galloprovincialis</name>
    <name type="common">Mediterranean mussel</name>
    <dbReference type="NCBI Taxonomy" id="29158"/>
    <lineage>
        <taxon>Eukaryota</taxon>
        <taxon>Metazoa</taxon>
        <taxon>Spiralia</taxon>
        <taxon>Lophotrochozoa</taxon>
        <taxon>Mollusca</taxon>
        <taxon>Bivalvia</taxon>
        <taxon>Autobranchia</taxon>
        <taxon>Pteriomorphia</taxon>
        <taxon>Mytilida</taxon>
        <taxon>Mytiloidea</taxon>
        <taxon>Mytilidae</taxon>
        <taxon>Mytilinae</taxon>
        <taxon>Mytilus</taxon>
    </lineage>
</organism>
<evidence type="ECO:0000259" key="2">
    <source>
        <dbReference type="Pfam" id="PF13676"/>
    </source>
</evidence>
<feature type="region of interest" description="Disordered" evidence="1">
    <location>
        <begin position="131"/>
        <end position="150"/>
    </location>
</feature>
<dbReference type="SMART" id="SM00185">
    <property type="entry name" value="ARM"/>
    <property type="match status" value="1"/>
</dbReference>
<evidence type="ECO:0000256" key="1">
    <source>
        <dbReference type="SAM" id="MobiDB-lite"/>
    </source>
</evidence>
<gene>
    <name evidence="3" type="ORF">MGAL_10B058176</name>
</gene>
<dbReference type="InterPro" id="IPR000225">
    <property type="entry name" value="Armadillo"/>
</dbReference>
<dbReference type="GO" id="GO:0007165">
    <property type="term" value="P:signal transduction"/>
    <property type="evidence" value="ECO:0007669"/>
    <property type="project" value="InterPro"/>
</dbReference>
<dbReference type="InterPro" id="IPR000157">
    <property type="entry name" value="TIR_dom"/>
</dbReference>
<dbReference type="PANTHER" id="PTHR46270:SF2">
    <property type="entry name" value="TIR DOMAIN-CONTAINING PROTEIN"/>
    <property type="match status" value="1"/>
</dbReference>
<dbReference type="OrthoDB" id="2148946at2759"/>
<name>A0A8B6FR03_MYTGA</name>
<protein>
    <recommendedName>
        <fullName evidence="2">TIR domain-containing protein</fullName>
    </recommendedName>
</protein>
<dbReference type="InterPro" id="IPR016024">
    <property type="entry name" value="ARM-type_fold"/>
</dbReference>
<dbReference type="InterPro" id="IPR011989">
    <property type="entry name" value="ARM-like"/>
</dbReference>
<feature type="compositionally biased region" description="Polar residues" evidence="1">
    <location>
        <begin position="141"/>
        <end position="150"/>
    </location>
</feature>
<dbReference type="PANTHER" id="PTHR46270">
    <property type="entry name" value="ARMADILLO-TYPE FOLD-RELATED"/>
    <property type="match status" value="1"/>
</dbReference>
<evidence type="ECO:0000313" key="4">
    <source>
        <dbReference type="Proteomes" id="UP000596742"/>
    </source>
</evidence>
<evidence type="ECO:0000313" key="3">
    <source>
        <dbReference type="EMBL" id="VDI52927.1"/>
    </source>
</evidence>
<dbReference type="SUPFAM" id="SSF52200">
    <property type="entry name" value="Toll/Interleukin receptor TIR domain"/>
    <property type="match status" value="1"/>
</dbReference>
<comment type="caution">
    <text evidence="3">The sequence shown here is derived from an EMBL/GenBank/DDBJ whole genome shotgun (WGS) entry which is preliminary data.</text>
</comment>
<accession>A0A8B6FR03</accession>
<feature type="compositionally biased region" description="Basic and acidic residues" evidence="1">
    <location>
        <begin position="131"/>
        <end position="140"/>
    </location>
</feature>
<dbReference type="InterPro" id="IPR035897">
    <property type="entry name" value="Toll_tir_struct_dom_sf"/>
</dbReference>
<sequence length="865" mass="98809">MGSQPSSLPSNRHLKGFVVTKQLSARRKINSSTLSKKLSYSEILTLVEYDARDFLDKSVYAKDKLKRPHSEKIISLSEITDLTESEDNHPKKLRTFPTAVSKPNATKKASILKENGTSQICPLPKIVTVQGKDKHSKDAPNKSSYISRNNGKNMEQTTEFNHLDHWVHKNDPYIEKSDIHHHTTSNQHESATKSGENKMDAKLNKMDTKQEVKEEDGNINEEIVVIDSVPEDVFEEQKREKREKIIKAVKDISTCQHERTTDGYYTESLRADIYEMYQFYFSFKNHSLERRVRFRHEVLEDIMKAEDNILIIFCRLSREIMKNGYRNSEGKSIAGLFKPLRNMLGFLMNLSDLLNPIVCKTILDQTEFMNSLIQKLNELATPHLNKELKENDTILLGLYMGICHNIAQKEELTGELREVGIVEAVKPYLNSYQERKQLTSLAVLANVINEEESEILKSNEGLIEYTIKSLKQAMNNKMRRTGFGWSVRETVRTIRMVAKNDNNKRTVYTCGAVPLLVELANQPGNAEEQREAVEALWSLSFDQQIQTEIINDQECGVIDTFVKLYKSAEDKGVRRICGKALWTMKSSLKNCQHYKKIGEEFSFIPVTPRESEQRDTHVMVSYNWGHQSIVKEICGQLRNNGIKVWMDIDDMHGSTLQAMAHAVEKADIVLVCYSQNYKNSDNCRAEAEYAFQLKKKVIPLKMEKAYKADGWLGFIIGAKLFYDFSGKYPFEKKMTELINEVQSSLQTMKGVTIQVPNAEVQVQVIPQQSASSTSATSVPVPMTKSADVEKVKKWSPQHVGKWLDKNQLPRNLLGRLSGLEIAFLHVLVQESPDVFYKTIADQLSVKDILTMAKLRFALEALDVNI</sequence>
<dbReference type="AlphaFoldDB" id="A0A8B6FR03"/>
<dbReference type="Proteomes" id="UP000596742">
    <property type="component" value="Unassembled WGS sequence"/>
</dbReference>
<reference evidence="3" key="1">
    <citation type="submission" date="2018-11" db="EMBL/GenBank/DDBJ databases">
        <authorList>
            <person name="Alioto T."/>
            <person name="Alioto T."/>
        </authorList>
    </citation>
    <scope>NUCLEOTIDE SEQUENCE</scope>
</reference>
<keyword evidence="4" id="KW-1185">Reference proteome</keyword>
<dbReference type="Pfam" id="PF13676">
    <property type="entry name" value="TIR_2"/>
    <property type="match status" value="1"/>
</dbReference>
<dbReference type="SUPFAM" id="SSF48371">
    <property type="entry name" value="ARM repeat"/>
    <property type="match status" value="1"/>
</dbReference>
<proteinExistence type="predicted"/>
<dbReference type="EMBL" id="UYJE01007246">
    <property type="protein sequence ID" value="VDI52927.1"/>
    <property type="molecule type" value="Genomic_DNA"/>
</dbReference>